<feature type="compositionally biased region" description="Low complexity" evidence="1">
    <location>
        <begin position="184"/>
        <end position="204"/>
    </location>
</feature>
<feature type="compositionally biased region" description="Polar residues" evidence="1">
    <location>
        <begin position="158"/>
        <end position="183"/>
    </location>
</feature>
<keyword evidence="4" id="KW-1185">Reference proteome</keyword>
<evidence type="ECO:0000256" key="2">
    <source>
        <dbReference type="SAM" id="Phobius"/>
    </source>
</evidence>
<keyword evidence="2" id="KW-0812">Transmembrane</keyword>
<keyword evidence="2" id="KW-1133">Transmembrane helix</keyword>
<name>A0AAE0A2G3_9ROSI</name>
<comment type="caution">
    <text evidence="3">The sequence shown here is derived from an EMBL/GenBank/DDBJ whole genome shotgun (WGS) entry which is preliminary data.</text>
</comment>
<evidence type="ECO:0000313" key="3">
    <source>
        <dbReference type="EMBL" id="KAK3199429.1"/>
    </source>
</evidence>
<organism evidence="3 4">
    <name type="scientific">Dipteronia sinensis</name>
    <dbReference type="NCBI Taxonomy" id="43782"/>
    <lineage>
        <taxon>Eukaryota</taxon>
        <taxon>Viridiplantae</taxon>
        <taxon>Streptophyta</taxon>
        <taxon>Embryophyta</taxon>
        <taxon>Tracheophyta</taxon>
        <taxon>Spermatophyta</taxon>
        <taxon>Magnoliopsida</taxon>
        <taxon>eudicotyledons</taxon>
        <taxon>Gunneridae</taxon>
        <taxon>Pentapetalae</taxon>
        <taxon>rosids</taxon>
        <taxon>malvids</taxon>
        <taxon>Sapindales</taxon>
        <taxon>Sapindaceae</taxon>
        <taxon>Hippocastanoideae</taxon>
        <taxon>Acereae</taxon>
        <taxon>Dipteronia</taxon>
    </lineage>
</organism>
<evidence type="ECO:0000313" key="4">
    <source>
        <dbReference type="Proteomes" id="UP001281410"/>
    </source>
</evidence>
<sequence>MASYTPAVTGSASSTFTRSWHGKFAIPPTQVCKVDHDIDKQNSYRIYDSFGTLKGGNELCHEWTEALGTTGTTFAGTTFVATNGASLIFMGSFTPYRNWWRIFNIHEFLGMVIGYGRLIMKKVLAVLFVLVILVSLQLDQSYARRFMLRAKAEKTDAKPNNQSGNSGTYHNPKTSPEPSTIVANNDNVTDSTDNSNSTDDVNSSYGKLRESIRIIYRDSPYVYQ</sequence>
<keyword evidence="2" id="KW-0472">Membrane</keyword>
<feature type="transmembrane region" description="Helical" evidence="2">
    <location>
        <begin position="118"/>
        <end position="138"/>
    </location>
</feature>
<evidence type="ECO:0000256" key="1">
    <source>
        <dbReference type="SAM" id="MobiDB-lite"/>
    </source>
</evidence>
<dbReference type="AlphaFoldDB" id="A0AAE0A2G3"/>
<accession>A0AAE0A2G3</accession>
<reference evidence="3" key="1">
    <citation type="journal article" date="2023" name="Plant J.">
        <title>Genome sequences and population genomics provide insights into the demographic history, inbreeding, and mutation load of two 'living fossil' tree species of Dipteronia.</title>
        <authorList>
            <person name="Feng Y."/>
            <person name="Comes H.P."/>
            <person name="Chen J."/>
            <person name="Zhu S."/>
            <person name="Lu R."/>
            <person name="Zhang X."/>
            <person name="Li P."/>
            <person name="Qiu J."/>
            <person name="Olsen K.M."/>
            <person name="Qiu Y."/>
        </authorList>
    </citation>
    <scope>NUCLEOTIDE SEQUENCE</scope>
    <source>
        <strain evidence="3">NBL</strain>
    </source>
</reference>
<dbReference type="EMBL" id="JANJYJ010000007">
    <property type="protein sequence ID" value="KAK3199429.1"/>
    <property type="molecule type" value="Genomic_DNA"/>
</dbReference>
<proteinExistence type="predicted"/>
<feature type="region of interest" description="Disordered" evidence="1">
    <location>
        <begin position="153"/>
        <end position="204"/>
    </location>
</feature>
<protein>
    <submittedName>
        <fullName evidence="3">Uncharacterized protein</fullName>
    </submittedName>
</protein>
<dbReference type="Proteomes" id="UP001281410">
    <property type="component" value="Unassembled WGS sequence"/>
</dbReference>
<gene>
    <name evidence="3" type="ORF">Dsin_022844</name>
</gene>